<feature type="transmembrane region" description="Helical" evidence="6">
    <location>
        <begin position="200"/>
        <end position="220"/>
    </location>
</feature>
<keyword evidence="5 6" id="KW-0472">Membrane</keyword>
<keyword evidence="9" id="KW-1185">Reference proteome</keyword>
<dbReference type="Proteomes" id="UP000603474">
    <property type="component" value="Unassembled WGS sequence"/>
</dbReference>
<keyword evidence="3 6" id="KW-0812">Transmembrane</keyword>
<evidence type="ECO:0000259" key="7">
    <source>
        <dbReference type="Pfam" id="PF02687"/>
    </source>
</evidence>
<comment type="subcellular location">
    <subcellularLocation>
        <location evidence="1 6">Cell membrane</location>
        <topology evidence="1 6">Multi-pass membrane protein</topology>
    </subcellularLocation>
</comment>
<dbReference type="PIRSF" id="PIRSF018968">
    <property type="entry name" value="ABC_permease_BceB"/>
    <property type="match status" value="1"/>
</dbReference>
<evidence type="ECO:0000256" key="4">
    <source>
        <dbReference type="ARBA" id="ARBA00022989"/>
    </source>
</evidence>
<evidence type="ECO:0000256" key="6">
    <source>
        <dbReference type="PIRNR" id="PIRNR018968"/>
    </source>
</evidence>
<dbReference type="Pfam" id="PF02687">
    <property type="entry name" value="FtsX"/>
    <property type="match status" value="1"/>
</dbReference>
<feature type="transmembrane region" description="Helical" evidence="6">
    <location>
        <begin position="506"/>
        <end position="532"/>
    </location>
</feature>
<keyword evidence="6" id="KW-0813">Transport</keyword>
<reference evidence="8 9" key="1">
    <citation type="submission" date="2020-08" db="EMBL/GenBank/DDBJ databases">
        <authorList>
            <person name="Liu C."/>
            <person name="Sun Q."/>
        </authorList>
    </citation>
    <scope>NUCLEOTIDE SEQUENCE [LARGE SCALE GENOMIC DNA]</scope>
    <source>
        <strain evidence="8 9">NSJ-22</strain>
    </source>
</reference>
<feature type="transmembrane region" description="Helical" evidence="6">
    <location>
        <begin position="568"/>
        <end position="585"/>
    </location>
</feature>
<feature type="transmembrane region" description="Helical" evidence="6">
    <location>
        <begin position="597"/>
        <end position="618"/>
    </location>
</feature>
<gene>
    <name evidence="8" type="ORF">H8909_00515</name>
</gene>
<evidence type="ECO:0000313" key="8">
    <source>
        <dbReference type="EMBL" id="MBC6008749.1"/>
    </source>
</evidence>
<feature type="transmembrane region" description="Helical" evidence="6">
    <location>
        <begin position="232"/>
        <end position="255"/>
    </location>
</feature>
<dbReference type="EMBL" id="JACRWG010000001">
    <property type="protein sequence ID" value="MBC6008749.1"/>
    <property type="molecule type" value="Genomic_DNA"/>
</dbReference>
<dbReference type="InterPro" id="IPR027022">
    <property type="entry name" value="ABC_permease_BceB-typ"/>
</dbReference>
<feature type="transmembrane region" description="Helical" evidence="6">
    <location>
        <begin position="112"/>
        <end position="136"/>
    </location>
</feature>
<name>A0ABR7K7P9_9FIRM</name>
<keyword evidence="4 6" id="KW-1133">Transmembrane helix</keyword>
<sequence length="629" mass="71962">MSMLKLAFQNFKSSFKSYLSLIISLSFTILILSNFMNLVSSGILNQLGESQASNIEVFIQILSFVVSCFMVFFVWYSTNVFLTKRKKEIGTYVFMGLSNQKIGKLYMIETSLIGLVSLVIGIGFGVLTSQLFTMIIMRLSDIAIQIEFNFTLSSILITCLIFTVIYLIFVIKGYVNIVRSSVLEMVSANRQNEYVKQNNVVFILKSILGIVLLGVGFYLATKDAGLEVVGNILIATVMVIVGIYMLFGGLVPFVFQTLAKNKKFLYKKERNLWINNMIFRMKKNYRTYAIVCVLMLCSVTALGFGFAMKNRNDNISHFENTYTYQVLGSQKGIRDEFTSLIKKENEIKYSSEVEVAVLPNEVTDNEYENTPYAILSYSQIKQIAKDTGLEFELSEPKDDEYIKLGHLYLMSLTNDSIVNTSEINNKVYTEIEESSVPYLGYLQEDMEYMIVNDTVFDELHELGQSMYLYNYKLAQPKHFELSVDDIQTSPHYLGLVKIDPERNENAWINIMFSVSFFVFMVFVLASGSILFMKIYNDAFEEKERYQVLSKIGIDRKVLNKAIANELKVAYLLPLIVMTISSYFSIQAIANLMQSKSLLQVNIVSILIIYGFFIICYFLSKAMYRKNLNI</sequence>
<feature type="domain" description="ABC3 transporter permease C-terminal" evidence="7">
    <location>
        <begin position="61"/>
        <end position="171"/>
    </location>
</feature>
<dbReference type="PANTHER" id="PTHR46795">
    <property type="entry name" value="ABC TRANSPORTER PERMEASE-RELATED-RELATED"/>
    <property type="match status" value="1"/>
</dbReference>
<dbReference type="PANTHER" id="PTHR46795:SF3">
    <property type="entry name" value="ABC TRANSPORTER PERMEASE"/>
    <property type="match status" value="1"/>
</dbReference>
<evidence type="ECO:0000313" key="9">
    <source>
        <dbReference type="Proteomes" id="UP000603474"/>
    </source>
</evidence>
<feature type="transmembrane region" description="Helical" evidence="6">
    <location>
        <begin position="148"/>
        <end position="171"/>
    </location>
</feature>
<evidence type="ECO:0000256" key="5">
    <source>
        <dbReference type="ARBA" id="ARBA00023136"/>
    </source>
</evidence>
<organism evidence="8 9">
    <name type="scientific">Catenibacterium faecis</name>
    <dbReference type="NCBI Taxonomy" id="2764323"/>
    <lineage>
        <taxon>Bacteria</taxon>
        <taxon>Bacillati</taxon>
        <taxon>Bacillota</taxon>
        <taxon>Erysipelotrichia</taxon>
        <taxon>Erysipelotrichales</taxon>
        <taxon>Coprobacillaceae</taxon>
        <taxon>Catenibacterium</taxon>
    </lineage>
</organism>
<accession>A0ABR7K7P9</accession>
<proteinExistence type="inferred from homology"/>
<dbReference type="InterPro" id="IPR003838">
    <property type="entry name" value="ABC3_permease_C"/>
</dbReference>
<feature type="transmembrane region" description="Helical" evidence="6">
    <location>
        <begin position="287"/>
        <end position="308"/>
    </location>
</feature>
<evidence type="ECO:0000256" key="2">
    <source>
        <dbReference type="ARBA" id="ARBA00022475"/>
    </source>
</evidence>
<comment type="caution">
    <text evidence="8">The sequence shown here is derived from an EMBL/GenBank/DDBJ whole genome shotgun (WGS) entry which is preliminary data.</text>
</comment>
<evidence type="ECO:0000256" key="3">
    <source>
        <dbReference type="ARBA" id="ARBA00022692"/>
    </source>
</evidence>
<protein>
    <submittedName>
        <fullName evidence="8">ABC transporter permease</fullName>
    </submittedName>
</protein>
<dbReference type="RefSeq" id="WP_187011487.1">
    <property type="nucleotide sequence ID" value="NZ_JACRWG010000001.1"/>
</dbReference>
<dbReference type="InterPro" id="IPR052536">
    <property type="entry name" value="ABC-4_Integral_Memb_Prot"/>
</dbReference>
<keyword evidence="2 6" id="KW-1003">Cell membrane</keyword>
<feature type="transmembrane region" description="Helical" evidence="6">
    <location>
        <begin position="57"/>
        <end position="77"/>
    </location>
</feature>
<comment type="similarity">
    <text evidence="6">Belongs to the ABC-4 integral membrane protein family.</text>
</comment>
<evidence type="ECO:0000256" key="1">
    <source>
        <dbReference type="ARBA" id="ARBA00004651"/>
    </source>
</evidence>